<comment type="caution">
    <text evidence="1">The sequence shown here is derived from an EMBL/GenBank/DDBJ whole genome shotgun (WGS) entry which is preliminary data.</text>
</comment>
<proteinExistence type="predicted"/>
<keyword evidence="2" id="KW-1185">Reference proteome</keyword>
<evidence type="ECO:0000313" key="2">
    <source>
        <dbReference type="Proteomes" id="UP001445335"/>
    </source>
</evidence>
<name>A0AAW1R3X6_9CHLO</name>
<protein>
    <submittedName>
        <fullName evidence="1">Uncharacterized protein</fullName>
    </submittedName>
</protein>
<accession>A0AAW1R3X6</accession>
<dbReference type="Proteomes" id="UP001445335">
    <property type="component" value="Unassembled WGS sequence"/>
</dbReference>
<organism evidence="1 2">
    <name type="scientific">Elliptochloris bilobata</name>
    <dbReference type="NCBI Taxonomy" id="381761"/>
    <lineage>
        <taxon>Eukaryota</taxon>
        <taxon>Viridiplantae</taxon>
        <taxon>Chlorophyta</taxon>
        <taxon>core chlorophytes</taxon>
        <taxon>Trebouxiophyceae</taxon>
        <taxon>Trebouxiophyceae incertae sedis</taxon>
        <taxon>Elliptochloris clade</taxon>
        <taxon>Elliptochloris</taxon>
    </lineage>
</organism>
<gene>
    <name evidence="1" type="ORF">WJX81_001269</name>
</gene>
<dbReference type="AlphaFoldDB" id="A0AAW1R3X6"/>
<evidence type="ECO:0000313" key="1">
    <source>
        <dbReference type="EMBL" id="KAK9828379.1"/>
    </source>
</evidence>
<reference evidence="1 2" key="1">
    <citation type="journal article" date="2024" name="Nat. Commun.">
        <title>Phylogenomics reveals the evolutionary origins of lichenization in chlorophyte algae.</title>
        <authorList>
            <person name="Puginier C."/>
            <person name="Libourel C."/>
            <person name="Otte J."/>
            <person name="Skaloud P."/>
            <person name="Haon M."/>
            <person name="Grisel S."/>
            <person name="Petersen M."/>
            <person name="Berrin J.G."/>
            <person name="Delaux P.M."/>
            <person name="Dal Grande F."/>
            <person name="Keller J."/>
        </authorList>
    </citation>
    <scope>NUCLEOTIDE SEQUENCE [LARGE SCALE GENOMIC DNA]</scope>
    <source>
        <strain evidence="1 2">SAG 245.80</strain>
    </source>
</reference>
<sequence>MDTAACQIPSMYWEVHALTSRVLARSIAACLPLTPLHSAQEIAVKVKVQGEPLLQTAVAVGDTGRPIADIAEAPTGVQATQCRLSFAVSGLALAPELVVDAVQAALDLASMPAPPVHLTLSVRGLSTAQDGQDHAAGLACEVLPDNTLRLSFASDTDPVCTEISAIAVLLLPRNATDAAPKHAGGCPAGLSLKTEARLVKAALRDALARLKRARPLALLSVFERRMACLGTLAHAVAGIVRRGSADLQSGACGALQCGLPELADVMHARLEQAAQQAITDRAERTSAARQSLMTCPGMGMEASATSQL</sequence>
<dbReference type="EMBL" id="JALJOU010000051">
    <property type="protein sequence ID" value="KAK9828379.1"/>
    <property type="molecule type" value="Genomic_DNA"/>
</dbReference>